<dbReference type="Pfam" id="PF13242">
    <property type="entry name" value="Hydrolase_like"/>
    <property type="match status" value="1"/>
</dbReference>
<dbReference type="InterPro" id="IPR006354">
    <property type="entry name" value="HAD-SF_hydro_IIA_hyp1"/>
</dbReference>
<name>A0A9J6ZCS6_9BACL</name>
<proteinExistence type="inferred from homology"/>
<comment type="similarity">
    <text evidence="1 5">Belongs to the HAD-like hydrolase superfamily. NagD family.</text>
</comment>
<dbReference type="InterPro" id="IPR023214">
    <property type="entry name" value="HAD_sf"/>
</dbReference>
<evidence type="ECO:0000313" key="9">
    <source>
        <dbReference type="EMBL" id="URN93938.1"/>
    </source>
</evidence>
<feature type="binding site" evidence="8">
    <location>
        <position position="14"/>
    </location>
    <ligand>
        <name>Mg(2+)</name>
        <dbReference type="ChEBI" id="CHEBI:18420"/>
    </ligand>
</feature>
<gene>
    <name evidence="9" type="ORF">NAG76_19240</name>
</gene>
<evidence type="ECO:0000313" key="10">
    <source>
        <dbReference type="Proteomes" id="UP001056756"/>
    </source>
</evidence>
<evidence type="ECO:0000256" key="7">
    <source>
        <dbReference type="PIRSR" id="PIRSR000915-2"/>
    </source>
</evidence>
<evidence type="ECO:0000256" key="5">
    <source>
        <dbReference type="PIRNR" id="PIRNR000915"/>
    </source>
</evidence>
<dbReference type="GO" id="GO:0005737">
    <property type="term" value="C:cytoplasm"/>
    <property type="evidence" value="ECO:0007669"/>
    <property type="project" value="TreeGrafter"/>
</dbReference>
<dbReference type="PANTHER" id="PTHR19288">
    <property type="entry name" value="4-NITROPHENYLPHOSPHATASE-RELATED"/>
    <property type="match status" value="1"/>
</dbReference>
<sequence>MTAMHNKYKALLIDLDGTMYHGDSPIEGASQLITYLQEHNWLYRFVTNNSSATPEQVSDRLNAMGIFAKPEHICTSAQATAHYITEQNSPQKPKVFMIGEHGLRTALEDAGIEITDENPDYVVQGIDKSFNYEKATKAITLIRAGATSIMTNPDLLLPANGGLIPGAGSIGAMLQASSGKQPIVIGKPSSILVQYALSQLGVEAHEALVVGDNMSTDIAAGVHSGCGTVLLYTGLTNANNKSYYTEQAGCDAEYIFETIQDFQRFLGND</sequence>
<organism evidence="9 10">
    <name type="scientific">Candidatus Pristimantibacillus lignocellulolyticus</name>
    <dbReference type="NCBI Taxonomy" id="2994561"/>
    <lineage>
        <taxon>Bacteria</taxon>
        <taxon>Bacillati</taxon>
        <taxon>Bacillota</taxon>
        <taxon>Bacilli</taxon>
        <taxon>Bacillales</taxon>
        <taxon>Paenibacillaceae</taxon>
        <taxon>Candidatus Pristimantibacillus</taxon>
    </lineage>
</organism>
<dbReference type="EC" id="3.1.3.-" evidence="5"/>
<feature type="binding site" evidence="8">
    <location>
        <position position="16"/>
    </location>
    <ligand>
        <name>Mg(2+)</name>
        <dbReference type="ChEBI" id="CHEBI:18420"/>
    </ligand>
</feature>
<feature type="binding site" evidence="7">
    <location>
        <position position="187"/>
    </location>
    <ligand>
        <name>substrate</name>
    </ligand>
</feature>
<dbReference type="PIRSF" id="PIRSF000915">
    <property type="entry name" value="PGP-type_phosphatase"/>
    <property type="match status" value="1"/>
</dbReference>
<dbReference type="GO" id="GO:0016791">
    <property type="term" value="F:phosphatase activity"/>
    <property type="evidence" value="ECO:0007669"/>
    <property type="project" value="TreeGrafter"/>
</dbReference>
<evidence type="ECO:0000256" key="4">
    <source>
        <dbReference type="ARBA" id="ARBA00022842"/>
    </source>
</evidence>
<dbReference type="AlphaFoldDB" id="A0A9J6ZCS6"/>
<dbReference type="InterPro" id="IPR036412">
    <property type="entry name" value="HAD-like_sf"/>
</dbReference>
<comment type="cofactor">
    <cofactor evidence="8">
        <name>Mg(2+)</name>
        <dbReference type="ChEBI" id="CHEBI:18420"/>
    </cofactor>
    <text evidence="8">Divalent metal ions. Mg(2+) is the most effective.</text>
</comment>
<dbReference type="Pfam" id="PF13344">
    <property type="entry name" value="Hydrolase_6"/>
    <property type="match status" value="1"/>
</dbReference>
<reference evidence="9" key="1">
    <citation type="submission" date="2022-05" db="EMBL/GenBank/DDBJ databases">
        <title>Novel bacterial taxa in a minimal lignocellulolytic consortium and its capacity to transform plastics disclosed by genome-resolved metagenomics.</title>
        <authorList>
            <person name="Rodriguez C.A.D."/>
            <person name="Diaz-Garcia L."/>
            <person name="Herrera K."/>
            <person name="Tarazona N.A."/>
            <person name="Sproer C."/>
            <person name="Overmann J."/>
            <person name="Jimenez D.J."/>
        </authorList>
    </citation>
    <scope>NUCLEOTIDE SEQUENCE</scope>
    <source>
        <strain evidence="9">MAG5</strain>
    </source>
</reference>
<dbReference type="GO" id="GO:0046872">
    <property type="term" value="F:metal ion binding"/>
    <property type="evidence" value="ECO:0007669"/>
    <property type="project" value="UniProtKB-KW"/>
</dbReference>
<keyword evidence="4 5" id="KW-0460">Magnesium</keyword>
<feature type="binding site" evidence="8">
    <location>
        <position position="212"/>
    </location>
    <ligand>
        <name>Mg(2+)</name>
        <dbReference type="ChEBI" id="CHEBI:18420"/>
    </ligand>
</feature>
<keyword evidence="2 5" id="KW-0479">Metal-binding</keyword>
<dbReference type="NCBIfam" id="TIGR01460">
    <property type="entry name" value="HAD-SF-IIA"/>
    <property type="match status" value="1"/>
</dbReference>
<keyword evidence="3 9" id="KW-0378">Hydrolase</keyword>
<evidence type="ECO:0000256" key="8">
    <source>
        <dbReference type="PIRSR" id="PIRSR000915-3"/>
    </source>
</evidence>
<comment type="function">
    <text evidence="5">Catalyzes the dephosphorylation of 2-6 carbon acid sugars in vitro.</text>
</comment>
<protein>
    <recommendedName>
        <fullName evidence="5">Acid sugar phosphatase</fullName>
        <ecNumber evidence="5">3.1.3.-</ecNumber>
    </recommendedName>
</protein>
<accession>A0A9J6ZCS6</accession>
<dbReference type="NCBIfam" id="TIGR01457">
    <property type="entry name" value="HAD-SF-IIA-hyp2"/>
    <property type="match status" value="1"/>
</dbReference>
<dbReference type="SUPFAM" id="SSF56784">
    <property type="entry name" value="HAD-like"/>
    <property type="match status" value="1"/>
</dbReference>
<evidence type="ECO:0000256" key="6">
    <source>
        <dbReference type="PIRSR" id="PIRSR000915-1"/>
    </source>
</evidence>
<feature type="active site" description="Proton donor" evidence="6">
    <location>
        <position position="16"/>
    </location>
</feature>
<dbReference type="KEGG" id="plig:NAG76_19240"/>
<evidence type="ECO:0000256" key="2">
    <source>
        <dbReference type="ARBA" id="ARBA00022723"/>
    </source>
</evidence>
<evidence type="ECO:0000256" key="1">
    <source>
        <dbReference type="ARBA" id="ARBA00006696"/>
    </source>
</evidence>
<dbReference type="Proteomes" id="UP001056756">
    <property type="component" value="Chromosome"/>
</dbReference>
<dbReference type="InterPro" id="IPR006357">
    <property type="entry name" value="HAD-SF_hydro_IIA"/>
</dbReference>
<feature type="active site" description="Nucleophile" evidence="6">
    <location>
        <position position="14"/>
    </location>
</feature>
<evidence type="ECO:0000256" key="3">
    <source>
        <dbReference type="ARBA" id="ARBA00022801"/>
    </source>
</evidence>
<dbReference type="EMBL" id="CP097899">
    <property type="protein sequence ID" value="URN93938.1"/>
    <property type="molecule type" value="Genomic_DNA"/>
</dbReference>
<dbReference type="PANTHER" id="PTHR19288:SF46">
    <property type="entry name" value="HALOACID DEHALOGENASE-LIKE HYDROLASE DOMAIN-CONTAINING PROTEIN 2"/>
    <property type="match status" value="1"/>
</dbReference>
<dbReference type="FunFam" id="3.40.50.1000:FF:000053">
    <property type="entry name" value="TIGR01457 family HAD hydrolase"/>
    <property type="match status" value="1"/>
</dbReference>
<dbReference type="Gene3D" id="3.40.50.1000">
    <property type="entry name" value="HAD superfamily/HAD-like"/>
    <property type="match status" value="2"/>
</dbReference>